<evidence type="ECO:0000256" key="1">
    <source>
        <dbReference type="ARBA" id="ARBA00022946"/>
    </source>
</evidence>
<dbReference type="RefSeq" id="WP_313543049.1">
    <property type="nucleotide sequence ID" value="NZ_CP134880.1"/>
</dbReference>
<dbReference type="AlphaFoldDB" id="A0AA96FC85"/>
<name>A0AA96FC85_9MICO</name>
<evidence type="ECO:0000313" key="3">
    <source>
        <dbReference type="EMBL" id="WNM27112.1"/>
    </source>
</evidence>
<dbReference type="SUPFAM" id="SSF103025">
    <property type="entry name" value="Folate-binding domain"/>
    <property type="match status" value="1"/>
</dbReference>
<keyword evidence="1" id="KW-0809">Transit peptide</keyword>
<dbReference type="InterPro" id="IPR029043">
    <property type="entry name" value="GcvT/YgfZ_C"/>
</dbReference>
<dbReference type="Pfam" id="PF01571">
    <property type="entry name" value="GCV_T"/>
    <property type="match status" value="1"/>
</dbReference>
<evidence type="ECO:0000259" key="2">
    <source>
        <dbReference type="Pfam" id="PF01571"/>
    </source>
</evidence>
<dbReference type="KEGG" id="dcp:RN607_13050"/>
<accession>A0AA96FC85</accession>
<dbReference type="InterPro" id="IPR027266">
    <property type="entry name" value="TrmE/GcvT-like"/>
</dbReference>
<dbReference type="InterPro" id="IPR045179">
    <property type="entry name" value="YgfZ/GcvT"/>
</dbReference>
<organism evidence="3">
    <name type="scientific">Demequina capsici</name>
    <dbReference type="NCBI Taxonomy" id="3075620"/>
    <lineage>
        <taxon>Bacteria</taxon>
        <taxon>Bacillati</taxon>
        <taxon>Actinomycetota</taxon>
        <taxon>Actinomycetes</taxon>
        <taxon>Micrococcales</taxon>
        <taxon>Demequinaceae</taxon>
        <taxon>Demequina</taxon>
    </lineage>
</organism>
<dbReference type="InterPro" id="IPR006222">
    <property type="entry name" value="GCVT_N"/>
</dbReference>
<dbReference type="Proteomes" id="UP001303408">
    <property type="component" value="Chromosome"/>
</dbReference>
<dbReference type="PANTHER" id="PTHR22602:SF0">
    <property type="entry name" value="TRANSFERASE CAF17, MITOCHONDRIAL-RELATED"/>
    <property type="match status" value="1"/>
</dbReference>
<dbReference type="GO" id="GO:0016226">
    <property type="term" value="P:iron-sulfur cluster assembly"/>
    <property type="evidence" value="ECO:0007669"/>
    <property type="project" value="TreeGrafter"/>
</dbReference>
<reference evidence="3" key="1">
    <citation type="submission" date="2023-09" db="EMBL/GenBank/DDBJ databases">
        <title>Demequina sp. a novel bacteria isolated from Capsicum annuum.</title>
        <authorList>
            <person name="Humaira Z."/>
            <person name="Lee J."/>
            <person name="Cho D."/>
        </authorList>
    </citation>
    <scope>NUCLEOTIDE SEQUENCE</scope>
    <source>
        <strain evidence="3">PMTSA13</strain>
    </source>
</reference>
<dbReference type="Gene3D" id="3.30.1360.120">
    <property type="entry name" value="Probable tRNA modification gtpase trme, domain 1"/>
    <property type="match status" value="1"/>
</dbReference>
<protein>
    <submittedName>
        <fullName evidence="3">Folate-binding protein</fullName>
    </submittedName>
</protein>
<dbReference type="NCBIfam" id="TIGR03317">
    <property type="entry name" value="ygfZ_signature"/>
    <property type="match status" value="1"/>
</dbReference>
<dbReference type="SUPFAM" id="SSF101790">
    <property type="entry name" value="Aminomethyltransferase beta-barrel domain"/>
    <property type="match status" value="1"/>
</dbReference>
<feature type="domain" description="GCVT N-terminal" evidence="2">
    <location>
        <begin position="33"/>
        <end position="141"/>
    </location>
</feature>
<dbReference type="EMBL" id="CP134880">
    <property type="protein sequence ID" value="WNM27112.1"/>
    <property type="molecule type" value="Genomic_DNA"/>
</dbReference>
<dbReference type="PANTHER" id="PTHR22602">
    <property type="entry name" value="TRANSFERASE CAF17, MITOCHONDRIAL-RELATED"/>
    <property type="match status" value="1"/>
</dbReference>
<gene>
    <name evidence="3" type="ORF">RN607_13050</name>
</gene>
<proteinExistence type="predicted"/>
<dbReference type="InterPro" id="IPR017703">
    <property type="entry name" value="YgfZ/GCV_T_CS"/>
</dbReference>
<sequence length="385" mass="40532">MSTLTASPLLSRHGAVEATGLDAGVAWHYGDPTAEQRALAQGRGVVDQSHLGVVTVTGPDRLSWLNSLSTQEVAALTPGASTELMILSPQGRIEHVAAAVDDGATTWLITETAEGLATFLDRMRFMLRVDVADVTADWAALGEAVRAPAASGEPVTWVDPWPDVVAGGTTYAASTDSHPGALRPWRLVLVPRPDLDKEVDERLESGWILAGTWAAEALRIEAYRPRAAAEVDATTLPHELDWLRTAVHLHKGCYRGQETVAKVHNVGRPPRRLTMLHLDGSAHSLPEPGASVRLGLEDDAPVAGHVTSVARHHELGPIALAVLKRSTDPSATLIVPSDGGALSASQELIVNADGFSADRPPTVGPTMKGLLMGKGCAADGGDMPA</sequence>